<dbReference type="GO" id="GO:0042262">
    <property type="term" value="P:DNA protection"/>
    <property type="evidence" value="ECO:0007669"/>
    <property type="project" value="TreeGrafter"/>
</dbReference>
<dbReference type="InterPro" id="IPR025984">
    <property type="entry name" value="DCTPP"/>
</dbReference>
<dbReference type="EMBL" id="CP017448">
    <property type="protein sequence ID" value="AOV15763.1"/>
    <property type="molecule type" value="Genomic_DNA"/>
</dbReference>
<proteinExistence type="predicted"/>
<dbReference type="RefSeq" id="WP_070071364.1">
    <property type="nucleotide sequence ID" value="NZ_CP017448.1"/>
</dbReference>
<dbReference type="AlphaFoldDB" id="A0A1D8K476"/>
<dbReference type="Pfam" id="PF12643">
    <property type="entry name" value="MazG-like"/>
    <property type="match status" value="1"/>
</dbReference>
<dbReference type="PIRSF" id="PIRSF029826">
    <property type="entry name" value="UCP029826_pph"/>
    <property type="match status" value="1"/>
</dbReference>
<dbReference type="GO" id="GO:0005829">
    <property type="term" value="C:cytosol"/>
    <property type="evidence" value="ECO:0007669"/>
    <property type="project" value="TreeGrafter"/>
</dbReference>
<accession>A0A1D8K476</accession>
<reference evidence="1 2" key="1">
    <citation type="submission" date="2016-09" db="EMBL/GenBank/DDBJ databases">
        <title>Acidihalobacter prosperus V6 (DSM14174).</title>
        <authorList>
            <person name="Khaleque H.N."/>
            <person name="Ramsay J.P."/>
            <person name="Murphy R.J.T."/>
            <person name="Kaksonen A.H."/>
            <person name="Boxall N.J."/>
            <person name="Watkin E.L.J."/>
        </authorList>
    </citation>
    <scope>NUCLEOTIDE SEQUENCE [LARGE SCALE GENOMIC DNA]</scope>
    <source>
        <strain evidence="1 2">V6</strain>
    </source>
</reference>
<name>A0A1D8K476_9GAMM</name>
<protein>
    <submittedName>
        <fullName evidence="1">Nucleotide pyrophosphohydrolase</fullName>
    </submittedName>
</protein>
<dbReference type="GO" id="GO:0047840">
    <property type="term" value="F:dCTP diphosphatase activity"/>
    <property type="evidence" value="ECO:0007669"/>
    <property type="project" value="TreeGrafter"/>
</dbReference>
<keyword evidence="1" id="KW-0378">Hydrolase</keyword>
<dbReference type="Gene3D" id="1.10.287.1080">
    <property type="entry name" value="MazG-like"/>
    <property type="match status" value="1"/>
</dbReference>
<dbReference type="PANTHER" id="PTHR46523:SF1">
    <property type="entry name" value="DCTP PYROPHOSPHATASE 1"/>
    <property type="match status" value="1"/>
</dbReference>
<dbReference type="SUPFAM" id="SSF101386">
    <property type="entry name" value="all-alpha NTP pyrophosphatases"/>
    <property type="match status" value="1"/>
</dbReference>
<gene>
    <name evidence="1" type="ORF">BJI67_00640</name>
</gene>
<dbReference type="KEGG" id="aaeo:BJI67_00640"/>
<dbReference type="InterPro" id="IPR052555">
    <property type="entry name" value="dCTP_Pyrophosphatase"/>
</dbReference>
<dbReference type="Proteomes" id="UP000095342">
    <property type="component" value="Chromosome"/>
</dbReference>
<evidence type="ECO:0000313" key="1">
    <source>
        <dbReference type="EMBL" id="AOV15763.1"/>
    </source>
</evidence>
<evidence type="ECO:0000313" key="2">
    <source>
        <dbReference type="Proteomes" id="UP000095342"/>
    </source>
</evidence>
<dbReference type="PANTHER" id="PTHR46523">
    <property type="entry name" value="DCTP PYROPHOSPHATASE 1"/>
    <property type="match status" value="1"/>
</dbReference>
<sequence length="128" mass="15068">MSTTDTLETLREALERFAQEREWERFHSPKNLAMALSVEAAELLECFQWLTPEESAAPDAKRRREIEHEMADVLLYLIRLADRLDVDLRAAALRKLELNRAKYPVERVRGQSRKYDEYDEYVPPEDGD</sequence>
<dbReference type="GO" id="GO:0006253">
    <property type="term" value="P:dCTP catabolic process"/>
    <property type="evidence" value="ECO:0007669"/>
    <property type="project" value="TreeGrafter"/>
</dbReference>
<organism evidence="1 2">
    <name type="scientific">Acidihalobacter aeolianus</name>
    <dbReference type="NCBI Taxonomy" id="2792603"/>
    <lineage>
        <taxon>Bacteria</taxon>
        <taxon>Pseudomonadati</taxon>
        <taxon>Pseudomonadota</taxon>
        <taxon>Gammaproteobacteria</taxon>
        <taxon>Chromatiales</taxon>
        <taxon>Ectothiorhodospiraceae</taxon>
        <taxon>Acidihalobacter</taxon>
    </lineage>
</organism>
<keyword evidence="2" id="KW-1185">Reference proteome</keyword>
<dbReference type="CDD" id="cd11537">
    <property type="entry name" value="NTP-PPase_RS21-C6_like"/>
    <property type="match status" value="1"/>
</dbReference>